<keyword evidence="5" id="KW-1185">Reference proteome</keyword>
<proteinExistence type="predicted"/>
<feature type="domain" description="EF-hand" evidence="3">
    <location>
        <begin position="14"/>
        <end position="35"/>
    </location>
</feature>
<evidence type="ECO:0000259" key="2">
    <source>
        <dbReference type="Pfam" id="PF13499"/>
    </source>
</evidence>
<dbReference type="InterPro" id="IPR011992">
    <property type="entry name" value="EF-hand-dom_pair"/>
</dbReference>
<feature type="region of interest" description="Disordered" evidence="1">
    <location>
        <begin position="88"/>
        <end position="116"/>
    </location>
</feature>
<feature type="region of interest" description="Disordered" evidence="1">
    <location>
        <begin position="24"/>
        <end position="48"/>
    </location>
</feature>
<sequence length="149" mass="15058">MSIGAVGGGSSMLSSLMMKALDQDKSGTASLEEFTPLGQSLETTSADKSEDALARAFASLDSDEDGSLTEGEIAQGLAKFSSESAGALLGAQEAARPPPPGGAGGPGGGFFAEADADDSGSISLDEFYGGRAEVGLVGRRRKLVLRNRL</sequence>
<evidence type="ECO:0000313" key="4">
    <source>
        <dbReference type="EMBL" id="QZO00955.1"/>
    </source>
</evidence>
<dbReference type="Gene3D" id="1.10.238.10">
    <property type="entry name" value="EF-hand"/>
    <property type="match status" value="1"/>
</dbReference>
<dbReference type="PROSITE" id="PS00018">
    <property type="entry name" value="EF_HAND_1"/>
    <property type="match status" value="2"/>
</dbReference>
<dbReference type="Pfam" id="PF13833">
    <property type="entry name" value="EF-hand_8"/>
    <property type="match status" value="1"/>
</dbReference>
<dbReference type="EMBL" id="CP081869">
    <property type="protein sequence ID" value="QZO00955.1"/>
    <property type="molecule type" value="Genomic_DNA"/>
</dbReference>
<gene>
    <name evidence="4" type="ORF">K6K41_04895</name>
</gene>
<dbReference type="Proteomes" id="UP000825701">
    <property type="component" value="Chromosome"/>
</dbReference>
<dbReference type="InterPro" id="IPR018247">
    <property type="entry name" value="EF_Hand_1_Ca_BS"/>
</dbReference>
<evidence type="ECO:0000313" key="5">
    <source>
        <dbReference type="Proteomes" id="UP000825701"/>
    </source>
</evidence>
<dbReference type="Pfam" id="PF13499">
    <property type="entry name" value="EF-hand_7"/>
    <property type="match status" value="1"/>
</dbReference>
<feature type="domain" description="EF-hand" evidence="2">
    <location>
        <begin position="50"/>
        <end position="128"/>
    </location>
</feature>
<evidence type="ECO:0000259" key="3">
    <source>
        <dbReference type="Pfam" id="PF13833"/>
    </source>
</evidence>
<evidence type="ECO:0000256" key="1">
    <source>
        <dbReference type="SAM" id="MobiDB-lite"/>
    </source>
</evidence>
<dbReference type="SUPFAM" id="SSF47473">
    <property type="entry name" value="EF-hand"/>
    <property type="match status" value="1"/>
</dbReference>
<name>A0A9E6RAU1_9HYPH</name>
<reference evidence="4" key="1">
    <citation type="submission" date="2021-08" db="EMBL/GenBank/DDBJ databases">
        <authorList>
            <person name="Zhang H."/>
            <person name="Xu M."/>
            <person name="Yu Z."/>
            <person name="Yang L."/>
            <person name="Cai Y."/>
        </authorList>
    </citation>
    <scope>NUCLEOTIDE SEQUENCE</scope>
    <source>
        <strain evidence="4">CHL1</strain>
    </source>
</reference>
<dbReference type="AlphaFoldDB" id="A0A9E6RAU1"/>
<protein>
    <submittedName>
        <fullName evidence="4">EF-hand domain-containing protein</fullName>
    </submittedName>
</protein>
<dbReference type="InterPro" id="IPR002048">
    <property type="entry name" value="EF_hand_dom"/>
</dbReference>
<organism evidence="4 5">
    <name type="scientific">Chenggangzhangella methanolivorans</name>
    <dbReference type="NCBI Taxonomy" id="1437009"/>
    <lineage>
        <taxon>Bacteria</taxon>
        <taxon>Pseudomonadati</taxon>
        <taxon>Pseudomonadota</taxon>
        <taxon>Alphaproteobacteria</taxon>
        <taxon>Hyphomicrobiales</taxon>
        <taxon>Methylopilaceae</taxon>
        <taxon>Chenggangzhangella</taxon>
    </lineage>
</organism>
<accession>A0A9E6RAU1</accession>
<dbReference type="GO" id="GO:0005509">
    <property type="term" value="F:calcium ion binding"/>
    <property type="evidence" value="ECO:0007669"/>
    <property type="project" value="InterPro"/>
</dbReference>
<dbReference type="RefSeq" id="WP_261404170.1">
    <property type="nucleotide sequence ID" value="NZ_CP081869.1"/>
</dbReference>
<dbReference type="KEGG" id="cmet:K6K41_04895"/>